<feature type="non-terminal residue" evidence="1">
    <location>
        <position position="36"/>
    </location>
</feature>
<dbReference type="SUPFAM" id="SSF53098">
    <property type="entry name" value="Ribonuclease H-like"/>
    <property type="match status" value="1"/>
</dbReference>
<protein>
    <submittedName>
        <fullName evidence="1">Uncharacterized protein</fullName>
    </submittedName>
</protein>
<dbReference type="InterPro" id="IPR012337">
    <property type="entry name" value="RNaseH-like_sf"/>
</dbReference>
<accession>A0AAV0GCP0</accession>
<dbReference type="AlphaFoldDB" id="A0AAV0GCP0"/>
<name>A0AAV0GCP0_9ASTE</name>
<dbReference type="Gene3D" id="3.30.420.10">
    <property type="entry name" value="Ribonuclease H-like superfamily/Ribonuclease H"/>
    <property type="match status" value="1"/>
</dbReference>
<dbReference type="GO" id="GO:0003676">
    <property type="term" value="F:nucleic acid binding"/>
    <property type="evidence" value="ECO:0007669"/>
    <property type="project" value="InterPro"/>
</dbReference>
<sequence length="36" mass="4220">MDEIPEELKRFLSDSTFVFVGVEVADDVRKLREEYG</sequence>
<dbReference type="Proteomes" id="UP001152523">
    <property type="component" value="Unassembled WGS sequence"/>
</dbReference>
<dbReference type="EMBL" id="CAMAPF010001073">
    <property type="protein sequence ID" value="CAH9145010.1"/>
    <property type="molecule type" value="Genomic_DNA"/>
</dbReference>
<keyword evidence="2" id="KW-1185">Reference proteome</keyword>
<proteinExistence type="predicted"/>
<evidence type="ECO:0000313" key="2">
    <source>
        <dbReference type="Proteomes" id="UP001152523"/>
    </source>
</evidence>
<reference evidence="1" key="1">
    <citation type="submission" date="2022-07" db="EMBL/GenBank/DDBJ databases">
        <authorList>
            <person name="Macas J."/>
            <person name="Novak P."/>
            <person name="Neumann P."/>
        </authorList>
    </citation>
    <scope>NUCLEOTIDE SEQUENCE</scope>
</reference>
<organism evidence="1 2">
    <name type="scientific">Cuscuta epithymum</name>
    <dbReference type="NCBI Taxonomy" id="186058"/>
    <lineage>
        <taxon>Eukaryota</taxon>
        <taxon>Viridiplantae</taxon>
        <taxon>Streptophyta</taxon>
        <taxon>Embryophyta</taxon>
        <taxon>Tracheophyta</taxon>
        <taxon>Spermatophyta</taxon>
        <taxon>Magnoliopsida</taxon>
        <taxon>eudicotyledons</taxon>
        <taxon>Gunneridae</taxon>
        <taxon>Pentapetalae</taxon>
        <taxon>asterids</taxon>
        <taxon>lamiids</taxon>
        <taxon>Solanales</taxon>
        <taxon>Convolvulaceae</taxon>
        <taxon>Cuscuteae</taxon>
        <taxon>Cuscuta</taxon>
        <taxon>Cuscuta subgen. Cuscuta</taxon>
    </lineage>
</organism>
<dbReference type="InterPro" id="IPR036397">
    <property type="entry name" value="RNaseH_sf"/>
</dbReference>
<comment type="caution">
    <text evidence="1">The sequence shown here is derived from an EMBL/GenBank/DDBJ whole genome shotgun (WGS) entry which is preliminary data.</text>
</comment>
<evidence type="ECO:0000313" key="1">
    <source>
        <dbReference type="EMBL" id="CAH9145010.1"/>
    </source>
</evidence>
<gene>
    <name evidence="1" type="ORF">CEPIT_LOCUS41885</name>
</gene>